<dbReference type="EMBL" id="CP051775">
    <property type="protein sequence ID" value="QJE73229.1"/>
    <property type="molecule type" value="Genomic_DNA"/>
</dbReference>
<feature type="transmembrane region" description="Helical" evidence="1">
    <location>
        <begin position="108"/>
        <end position="128"/>
    </location>
</feature>
<evidence type="ECO:0000313" key="3">
    <source>
        <dbReference type="Proteomes" id="UP000501891"/>
    </source>
</evidence>
<keyword evidence="3" id="KW-1185">Reference proteome</keyword>
<keyword evidence="1" id="KW-1133">Transmembrane helix</keyword>
<feature type="transmembrane region" description="Helical" evidence="1">
    <location>
        <begin position="140"/>
        <end position="159"/>
    </location>
</feature>
<dbReference type="Proteomes" id="UP000501891">
    <property type="component" value="Chromosome"/>
</dbReference>
<evidence type="ECO:0000313" key="2">
    <source>
        <dbReference type="EMBL" id="QJE73229.1"/>
    </source>
</evidence>
<reference evidence="2" key="1">
    <citation type="submission" date="2020-04" db="EMBL/GenBank/DDBJ databases">
        <title>A desert anoxygenic phototrophic bacterium fixes CO2 using RubisCO under aerobic conditions.</title>
        <authorList>
            <person name="Tang K."/>
        </authorList>
    </citation>
    <scope>NUCLEOTIDE SEQUENCE [LARGE SCALE GENOMIC DNA]</scope>
    <source>
        <strain evidence="2">MIMtkB3</strain>
    </source>
</reference>
<sequence>MDDTVPTQVGTGRKIAAIFVASLVAPAATGVFTGIAMLTTFNLRVPADATLAGRLVTFITESLPSALLLIVVTGFFGMILGAVTAGLIMTAVAGLLTHIHPGRQDGSAIGLAASLIYLALGVMAVRLTEMGTVDVTLVPAADFIAKIILAGFTPCFLLAQKGGLAAGAVTVAGTLLAGMAAGKIYAAIRW</sequence>
<feature type="transmembrane region" description="Helical" evidence="1">
    <location>
        <begin position="166"/>
        <end position="188"/>
    </location>
</feature>
<feature type="transmembrane region" description="Helical" evidence="1">
    <location>
        <begin position="63"/>
        <end position="96"/>
    </location>
</feature>
<feature type="transmembrane region" description="Helical" evidence="1">
    <location>
        <begin position="15"/>
        <end position="43"/>
    </location>
</feature>
<keyword evidence="1" id="KW-0472">Membrane</keyword>
<proteinExistence type="predicted"/>
<name>A0A858R6P4_9PROT</name>
<evidence type="ECO:0000256" key="1">
    <source>
        <dbReference type="SAM" id="Phobius"/>
    </source>
</evidence>
<gene>
    <name evidence="2" type="ORF">HHL28_09125</name>
</gene>
<accession>A0A858R6P4</accession>
<keyword evidence="1" id="KW-0812">Transmembrane</keyword>
<dbReference type="AlphaFoldDB" id="A0A858R6P4"/>
<organism evidence="2 3">
    <name type="scientific">Aerophototrophica crusticola</name>
    <dbReference type="NCBI Taxonomy" id="1709002"/>
    <lineage>
        <taxon>Bacteria</taxon>
        <taxon>Pseudomonadati</taxon>
        <taxon>Pseudomonadota</taxon>
        <taxon>Alphaproteobacteria</taxon>
        <taxon>Rhodospirillales</taxon>
        <taxon>Rhodospirillaceae</taxon>
        <taxon>Aerophototrophica</taxon>
    </lineage>
</organism>
<protein>
    <submittedName>
        <fullName evidence="2">Uncharacterized protein</fullName>
    </submittedName>
</protein>
<dbReference type="KEGG" id="acru:HHL28_09125"/>